<dbReference type="STRING" id="1682113.A7U43_17665"/>
<name>A0A172UP69_9MYCO</name>
<dbReference type="AlphaFoldDB" id="A0A172UP69"/>
<protein>
    <submittedName>
        <fullName evidence="1">Uncharacterized protein</fullName>
    </submittedName>
</protein>
<dbReference type="OrthoDB" id="4720036at2"/>
<evidence type="ECO:0000313" key="1">
    <source>
        <dbReference type="EMBL" id="ANE80881.1"/>
    </source>
</evidence>
<accession>A0A172UP69</accession>
<dbReference type="Proteomes" id="UP000077143">
    <property type="component" value="Chromosome"/>
</dbReference>
<sequence>MTIDDLARADEIRTAVQPWVEIGAPDPRTGVVRGTVRIVDRGDRTVRFGPERIGTATGGLVVVDPRTGDFTYTPSPAARQVARARSHHPDTVDAFTLHAAAHGTRVEVHVVVDVIADSAAAEPVSADRVVPPSEGVKSNTLLGGAKEVQWHPIHVEGGSTVRIQSTSGGTSSLAVGPLGEHTLTFTSSGGSFFNKGPAGSVVLRVTDSSGSHTDRTYTY</sequence>
<proteinExistence type="predicted"/>
<organism evidence="1 2">
    <name type="scientific">Mycobacterium adipatum</name>
    <dbReference type="NCBI Taxonomy" id="1682113"/>
    <lineage>
        <taxon>Bacteria</taxon>
        <taxon>Bacillati</taxon>
        <taxon>Actinomycetota</taxon>
        <taxon>Actinomycetes</taxon>
        <taxon>Mycobacteriales</taxon>
        <taxon>Mycobacteriaceae</taxon>
        <taxon>Mycobacterium</taxon>
    </lineage>
</organism>
<dbReference type="RefSeq" id="WP_067997910.1">
    <property type="nucleotide sequence ID" value="NZ_CP015596.1"/>
</dbReference>
<keyword evidence="2" id="KW-1185">Reference proteome</keyword>
<dbReference type="KEGG" id="madi:A7U43_17665"/>
<evidence type="ECO:0000313" key="2">
    <source>
        <dbReference type="Proteomes" id="UP000077143"/>
    </source>
</evidence>
<reference evidence="1 2" key="1">
    <citation type="submission" date="2016-05" db="EMBL/GenBank/DDBJ databases">
        <title>Complete genome sequence of a phthalic acid esters degrading Mycobacterium sp. YC-RL4.</title>
        <authorList>
            <person name="Ren L."/>
            <person name="Fan S."/>
            <person name="Ruth N."/>
            <person name="Jia Y."/>
            <person name="Wang J."/>
            <person name="Qiao C."/>
        </authorList>
    </citation>
    <scope>NUCLEOTIDE SEQUENCE [LARGE SCALE GENOMIC DNA]</scope>
    <source>
        <strain evidence="1 2">YC-RL4</strain>
    </source>
</reference>
<dbReference type="EMBL" id="CP015596">
    <property type="protein sequence ID" value="ANE80881.1"/>
    <property type="molecule type" value="Genomic_DNA"/>
</dbReference>
<gene>
    <name evidence="1" type="ORF">A7U43_17665</name>
</gene>